<dbReference type="AlphaFoldDB" id="A0A3R8SBX6"/>
<dbReference type="Gene3D" id="3.40.630.30">
    <property type="match status" value="1"/>
</dbReference>
<dbReference type="InterPro" id="IPR016181">
    <property type="entry name" value="Acyl_CoA_acyltransferase"/>
</dbReference>
<evidence type="ECO:0000313" key="5">
    <source>
        <dbReference type="Proteomes" id="UP000274117"/>
    </source>
</evidence>
<dbReference type="InterPro" id="IPR050832">
    <property type="entry name" value="Bact_Acetyltransf"/>
</dbReference>
<evidence type="ECO:0000259" key="3">
    <source>
        <dbReference type="PROSITE" id="PS51186"/>
    </source>
</evidence>
<dbReference type="PANTHER" id="PTHR43877">
    <property type="entry name" value="AMINOALKYLPHOSPHONATE N-ACETYLTRANSFERASE-RELATED-RELATED"/>
    <property type="match status" value="1"/>
</dbReference>
<comment type="caution">
    <text evidence="4">The sequence shown here is derived from an EMBL/GenBank/DDBJ whole genome shotgun (WGS) entry which is preliminary data.</text>
</comment>
<sequence length="153" mass="17223">MIRPAQLQDIPALESLLEEILQFHHVGRPDIFRESGQKYSQADLTSMIGNPDQLIFVYETAGQVVGHLFCQIQEAQSQVLQPVKTLFIDDLCVSSQVRGQGIGKELYAFALSYAKESGCYNITLDVWADNTKAVAFYEQLGLKPQKIRMEEVL</sequence>
<proteinExistence type="predicted"/>
<dbReference type="Proteomes" id="UP000274117">
    <property type="component" value="Unassembled WGS sequence"/>
</dbReference>
<accession>A0A3R8SBX6</accession>
<gene>
    <name evidence="4" type="ORF">EI998_00365</name>
</gene>
<feature type="domain" description="N-acetyltransferase" evidence="3">
    <location>
        <begin position="1"/>
        <end position="153"/>
    </location>
</feature>
<dbReference type="EMBL" id="RSDO01000001">
    <property type="protein sequence ID" value="RRR55518.1"/>
    <property type="molecule type" value="Genomic_DNA"/>
</dbReference>
<reference evidence="4 5" key="2">
    <citation type="submission" date="2018-12" db="EMBL/GenBank/DDBJ databases">
        <title>Whole-genome sequences of fifteen clinical Streptococcus suis strains isolated from pigs between 2006 and 2018.</title>
        <authorList>
            <person name="Stevens M.J.A."/>
            <person name="Cernela N."/>
            <person name="Spoerry Serrano N."/>
            <person name="Schmitt S."/>
            <person name="Schrenzel J."/>
            <person name="Stephan R."/>
        </authorList>
    </citation>
    <scope>NUCLEOTIDE SEQUENCE [LARGE SCALE GENOMIC DNA]</scope>
    <source>
        <strain evidence="4 5">PP422</strain>
    </source>
</reference>
<keyword evidence="1 4" id="KW-0808">Transferase</keyword>
<protein>
    <submittedName>
        <fullName evidence="4">GNAT family N-acetyltransferase</fullName>
    </submittedName>
</protein>
<evidence type="ECO:0000256" key="1">
    <source>
        <dbReference type="ARBA" id="ARBA00022679"/>
    </source>
</evidence>
<dbReference type="CDD" id="cd04301">
    <property type="entry name" value="NAT_SF"/>
    <property type="match status" value="1"/>
</dbReference>
<reference evidence="4 5" key="1">
    <citation type="submission" date="2018-11" db="EMBL/GenBank/DDBJ databases">
        <authorList>
            <person name="Stevens M.J."/>
            <person name="Cernela N."/>
            <person name="Spoerry Serrano N."/>
            <person name="Schmitt S."/>
            <person name="Schrenzel J."/>
            <person name="Stephan R."/>
        </authorList>
    </citation>
    <scope>NUCLEOTIDE SEQUENCE [LARGE SCALE GENOMIC DNA]</scope>
    <source>
        <strain evidence="4 5">PP422</strain>
    </source>
</reference>
<name>A0A3R8SBX6_STRSU</name>
<evidence type="ECO:0000313" key="4">
    <source>
        <dbReference type="EMBL" id="RRR55518.1"/>
    </source>
</evidence>
<dbReference type="InterPro" id="IPR000182">
    <property type="entry name" value="GNAT_dom"/>
</dbReference>
<dbReference type="PROSITE" id="PS51186">
    <property type="entry name" value="GNAT"/>
    <property type="match status" value="1"/>
</dbReference>
<keyword evidence="2" id="KW-0012">Acyltransferase</keyword>
<dbReference type="SUPFAM" id="SSF55729">
    <property type="entry name" value="Acyl-CoA N-acyltransferases (Nat)"/>
    <property type="match status" value="1"/>
</dbReference>
<dbReference type="GO" id="GO:0016747">
    <property type="term" value="F:acyltransferase activity, transferring groups other than amino-acyl groups"/>
    <property type="evidence" value="ECO:0007669"/>
    <property type="project" value="InterPro"/>
</dbReference>
<evidence type="ECO:0000256" key="2">
    <source>
        <dbReference type="ARBA" id="ARBA00023315"/>
    </source>
</evidence>
<organism evidence="4 5">
    <name type="scientific">Streptococcus suis</name>
    <dbReference type="NCBI Taxonomy" id="1307"/>
    <lineage>
        <taxon>Bacteria</taxon>
        <taxon>Bacillati</taxon>
        <taxon>Bacillota</taxon>
        <taxon>Bacilli</taxon>
        <taxon>Lactobacillales</taxon>
        <taxon>Streptococcaceae</taxon>
        <taxon>Streptococcus</taxon>
    </lineage>
</organism>
<dbReference type="Pfam" id="PF00583">
    <property type="entry name" value="Acetyltransf_1"/>
    <property type="match status" value="1"/>
</dbReference>